<feature type="transmembrane region" description="Helical" evidence="7">
    <location>
        <begin position="248"/>
        <end position="269"/>
    </location>
</feature>
<evidence type="ECO:0000256" key="1">
    <source>
        <dbReference type="ARBA" id="ARBA00004651"/>
    </source>
</evidence>
<keyword evidence="4 7" id="KW-0812">Transmembrane</keyword>
<organism evidence="8 9">
    <name type="scientific">Micromonospora carbonacea</name>
    <dbReference type="NCBI Taxonomy" id="47853"/>
    <lineage>
        <taxon>Bacteria</taxon>
        <taxon>Bacillati</taxon>
        <taxon>Actinomycetota</taxon>
        <taxon>Actinomycetes</taxon>
        <taxon>Micromonosporales</taxon>
        <taxon>Micromonosporaceae</taxon>
        <taxon>Micromonospora</taxon>
    </lineage>
</organism>
<evidence type="ECO:0000313" key="8">
    <source>
        <dbReference type="EMBL" id="QLD25863.1"/>
    </source>
</evidence>
<dbReference type="EMBL" id="CP058322">
    <property type="protein sequence ID" value="QLD25863.1"/>
    <property type="molecule type" value="Genomic_DNA"/>
</dbReference>
<protein>
    <submittedName>
        <fullName evidence="8">Carbohydrate ABC transporter permease</fullName>
    </submittedName>
</protein>
<feature type="transmembrane region" description="Helical" evidence="7">
    <location>
        <begin position="84"/>
        <end position="108"/>
    </location>
</feature>
<evidence type="ECO:0000256" key="4">
    <source>
        <dbReference type="ARBA" id="ARBA00022692"/>
    </source>
</evidence>
<evidence type="ECO:0000256" key="5">
    <source>
        <dbReference type="ARBA" id="ARBA00022989"/>
    </source>
</evidence>
<evidence type="ECO:0000256" key="3">
    <source>
        <dbReference type="ARBA" id="ARBA00022475"/>
    </source>
</evidence>
<dbReference type="PANTHER" id="PTHR43744">
    <property type="entry name" value="ABC TRANSPORTER PERMEASE PROTEIN MG189-RELATED-RELATED"/>
    <property type="match status" value="1"/>
</dbReference>
<comment type="similarity">
    <text evidence="7">Belongs to the binding-protein-dependent transport system permease family.</text>
</comment>
<keyword evidence="5 7" id="KW-1133">Transmembrane helix</keyword>
<dbReference type="GeneID" id="301312556"/>
<evidence type="ECO:0000256" key="7">
    <source>
        <dbReference type="RuleBase" id="RU363032"/>
    </source>
</evidence>
<evidence type="ECO:0000256" key="2">
    <source>
        <dbReference type="ARBA" id="ARBA00022448"/>
    </source>
</evidence>
<dbReference type="Gene3D" id="1.10.3720.10">
    <property type="entry name" value="MetI-like"/>
    <property type="match status" value="1"/>
</dbReference>
<feature type="transmembrane region" description="Helical" evidence="7">
    <location>
        <begin position="115"/>
        <end position="136"/>
    </location>
</feature>
<dbReference type="RefSeq" id="WP_178065193.1">
    <property type="nucleotide sequence ID" value="NZ_CBDRIN010000008.1"/>
</dbReference>
<dbReference type="KEGG" id="mcab:HXZ27_17940"/>
<comment type="subcellular location">
    <subcellularLocation>
        <location evidence="1 7">Cell membrane</location>
        <topology evidence="1 7">Multi-pass membrane protein</topology>
    </subcellularLocation>
</comment>
<dbReference type="InterPro" id="IPR000515">
    <property type="entry name" value="MetI-like"/>
</dbReference>
<accession>A0A7H8XLE7</accession>
<keyword evidence="6 7" id="KW-0472">Membrane</keyword>
<feature type="transmembrane region" description="Helical" evidence="7">
    <location>
        <begin position="148"/>
        <end position="169"/>
    </location>
</feature>
<evidence type="ECO:0000313" key="9">
    <source>
        <dbReference type="Proteomes" id="UP000509335"/>
    </source>
</evidence>
<dbReference type="GO" id="GO:0055085">
    <property type="term" value="P:transmembrane transport"/>
    <property type="evidence" value="ECO:0007669"/>
    <property type="project" value="InterPro"/>
</dbReference>
<dbReference type="AlphaFoldDB" id="A0A7H8XLE7"/>
<dbReference type="GO" id="GO:0005886">
    <property type="term" value="C:plasma membrane"/>
    <property type="evidence" value="ECO:0007669"/>
    <property type="project" value="UniProtKB-SubCell"/>
</dbReference>
<dbReference type="InterPro" id="IPR035906">
    <property type="entry name" value="MetI-like_sf"/>
</dbReference>
<dbReference type="PANTHER" id="PTHR43744:SF12">
    <property type="entry name" value="ABC TRANSPORTER PERMEASE PROTEIN MG189-RELATED"/>
    <property type="match status" value="1"/>
</dbReference>
<proteinExistence type="inferred from homology"/>
<keyword evidence="2 7" id="KW-0813">Transport</keyword>
<name>A0A7H8XLE7_9ACTN</name>
<dbReference type="SUPFAM" id="SSF161098">
    <property type="entry name" value="MetI-like"/>
    <property type="match status" value="1"/>
</dbReference>
<evidence type="ECO:0000256" key="6">
    <source>
        <dbReference type="ARBA" id="ARBA00023136"/>
    </source>
</evidence>
<dbReference type="PROSITE" id="PS50928">
    <property type="entry name" value="ABC_TM1"/>
    <property type="match status" value="1"/>
</dbReference>
<sequence length="284" mass="30511">MADIVARRNERRTGRRTLWLVVPVAALAVAPLLWAVVSSLRPGEEIFRYLSPVSVRTVVPSTVSLDNYRAVLESSFTLALLNSVLVTTVSVALGLAVSSLAAFALAMIPFPGRAALFGVMVVSFLVPFEAIAIPLASTFREADLQNTLVGLILPAIGNGLAIFLLRQFFLGIPTSLSEAARMDGLSWFGIYLRIYLPLSRASMVGAGLILFVFQWQSFLWPLLIAPAPAVRVAPVAIADFAQESGVDYGQMFAAATLTAVVPLLVLLFAQRQFASSLASTGERE</sequence>
<reference evidence="8 9" key="1">
    <citation type="submission" date="2020-07" db="EMBL/GenBank/DDBJ databases">
        <title>A bifunctional nitrone conjugated secondary metabolite targeting the ribosome.</title>
        <authorList>
            <person name="Limbrick E.M."/>
            <person name="Graf M."/>
            <person name="Derewacz D.K."/>
            <person name="Nguyen F."/>
            <person name="Spraggins J.M."/>
            <person name="Wieland M."/>
            <person name="Ynigez-Gutierrez A.E."/>
            <person name="Reisman B.J."/>
            <person name="Zinshteyn B."/>
            <person name="McCulloch K."/>
            <person name="Iverson T.M."/>
            <person name="Green R."/>
            <person name="Wilson D.N."/>
            <person name="Bachmann B.O."/>
        </authorList>
    </citation>
    <scope>NUCLEOTIDE SEQUENCE [LARGE SCALE GENOMIC DNA]</scope>
    <source>
        <strain evidence="9">aurantiaca</strain>
    </source>
</reference>
<dbReference type="Proteomes" id="UP000509335">
    <property type="component" value="Chromosome"/>
</dbReference>
<feature type="transmembrane region" description="Helical" evidence="7">
    <location>
        <begin position="17"/>
        <end position="37"/>
    </location>
</feature>
<keyword evidence="3" id="KW-1003">Cell membrane</keyword>
<feature type="transmembrane region" description="Helical" evidence="7">
    <location>
        <begin position="190"/>
        <end position="213"/>
    </location>
</feature>
<gene>
    <name evidence="8" type="ORF">HXZ27_17940</name>
</gene>
<dbReference type="Pfam" id="PF00528">
    <property type="entry name" value="BPD_transp_1"/>
    <property type="match status" value="1"/>
</dbReference>
<dbReference type="CDD" id="cd06261">
    <property type="entry name" value="TM_PBP2"/>
    <property type="match status" value="1"/>
</dbReference>